<dbReference type="PANTHER" id="PTHR43628">
    <property type="entry name" value="ACTIVATOR OF C KINASE PROTEIN 1-RELATED"/>
    <property type="match status" value="1"/>
</dbReference>
<organism evidence="1">
    <name type="scientific">Oxalobacter aliiformigenes</name>
    <dbReference type="NCBI Taxonomy" id="2946593"/>
    <lineage>
        <taxon>Bacteria</taxon>
        <taxon>Pseudomonadati</taxon>
        <taxon>Pseudomonadota</taxon>
        <taxon>Betaproteobacteria</taxon>
        <taxon>Burkholderiales</taxon>
        <taxon>Oxalobacteraceae</taxon>
        <taxon>Oxalobacter</taxon>
    </lineage>
</organism>
<dbReference type="PANTHER" id="PTHR43628:SF1">
    <property type="entry name" value="CHITIN SYNTHASE REGULATORY FACTOR 2-RELATED"/>
    <property type="match status" value="1"/>
</dbReference>
<dbReference type="EMBL" id="CP098251">
    <property type="protein sequence ID" value="WAV90345.1"/>
    <property type="molecule type" value="Genomic_DNA"/>
</dbReference>
<dbReference type="SMART" id="SM00671">
    <property type="entry name" value="SEL1"/>
    <property type="match status" value="3"/>
</dbReference>
<dbReference type="Proteomes" id="UP001164819">
    <property type="component" value="Chromosome"/>
</dbReference>
<sequence length="194" mass="20835">MEAEKSSGRPMVWRVAGWVLFCCMGFAGGIPVHAEAVPEPVRETVQAGPVAETQGMTRYADVPVRLVREKAQAGDEVAQLELGLRYLHGIEGVRDVPAGVRWIEKAASSGMPQAEHELGALYQMGIGVPRDAQRAVEWFRKAAIQGYAPSQTALGFAYENGTGVKQNGEKAAYWFEKAAASGDGIARESVEAGM</sequence>
<dbReference type="RefSeq" id="WP_269315446.1">
    <property type="nucleotide sequence ID" value="NZ_CP098251.1"/>
</dbReference>
<dbReference type="Gene3D" id="1.25.40.10">
    <property type="entry name" value="Tetratricopeptide repeat domain"/>
    <property type="match status" value="1"/>
</dbReference>
<dbReference type="AlphaFoldDB" id="A0A9E9NSE8"/>
<name>A0A9E9NSE8_9BURK</name>
<dbReference type="SUPFAM" id="SSF81901">
    <property type="entry name" value="HCP-like"/>
    <property type="match status" value="1"/>
</dbReference>
<gene>
    <name evidence="1" type="ORF">NB646_05585</name>
</gene>
<dbReference type="InterPro" id="IPR052945">
    <property type="entry name" value="Mitotic_Regulator"/>
</dbReference>
<protein>
    <submittedName>
        <fullName evidence="1">Sel1 repeat family protein</fullName>
    </submittedName>
</protein>
<dbReference type="InterPro" id="IPR011990">
    <property type="entry name" value="TPR-like_helical_dom_sf"/>
</dbReference>
<dbReference type="Pfam" id="PF08238">
    <property type="entry name" value="Sel1"/>
    <property type="match status" value="3"/>
</dbReference>
<accession>A0A9E9NSE8</accession>
<reference evidence="1" key="1">
    <citation type="journal article" date="2022" name="Front. Microbiol.">
        <title>New perspectives on an old grouping: The genomic and phenotypic variability of Oxalobacter formigenes and the implications for calcium oxalate stone prevention.</title>
        <authorList>
            <person name="Chmiel J.A."/>
            <person name="Carr C."/>
            <person name="Stuivenberg G.A."/>
            <person name="Venema R."/>
            <person name="Chanyi R.M."/>
            <person name="Al K.F."/>
            <person name="Giguere D."/>
            <person name="Say H."/>
            <person name="Akouris P.P."/>
            <person name="Dominguez Romero S.A."/>
            <person name="Kwong A."/>
            <person name="Tai V."/>
            <person name="Koval S.F."/>
            <person name="Razvi H."/>
            <person name="Bjazevic J."/>
            <person name="Burton J.P."/>
        </authorList>
    </citation>
    <scope>NUCLEOTIDE SEQUENCE</scope>
    <source>
        <strain evidence="1">OxK</strain>
    </source>
</reference>
<evidence type="ECO:0000313" key="1">
    <source>
        <dbReference type="EMBL" id="WAV90345.1"/>
    </source>
</evidence>
<proteinExistence type="predicted"/>
<dbReference type="InterPro" id="IPR006597">
    <property type="entry name" value="Sel1-like"/>
</dbReference>